<protein>
    <recommendedName>
        <fullName evidence="1">Aminopeptidase N-like N-terminal domain-containing protein</fullName>
    </recommendedName>
</protein>
<dbReference type="Proteomes" id="UP001196413">
    <property type="component" value="Unassembled WGS sequence"/>
</dbReference>
<evidence type="ECO:0000313" key="3">
    <source>
        <dbReference type="Proteomes" id="UP001196413"/>
    </source>
</evidence>
<dbReference type="Gene3D" id="2.60.40.1730">
    <property type="entry name" value="tricorn interacting facor f3 domain"/>
    <property type="match status" value="1"/>
</dbReference>
<dbReference type="GO" id="GO:0005829">
    <property type="term" value="C:cytosol"/>
    <property type="evidence" value="ECO:0007669"/>
    <property type="project" value="TreeGrafter"/>
</dbReference>
<proteinExistence type="predicted"/>
<dbReference type="InterPro" id="IPR045357">
    <property type="entry name" value="Aminopeptidase_N-like_N"/>
</dbReference>
<reference evidence="2" key="1">
    <citation type="submission" date="2021-06" db="EMBL/GenBank/DDBJ databases">
        <title>Parelaphostrongylus tenuis whole genome reference sequence.</title>
        <authorList>
            <person name="Garwood T.J."/>
            <person name="Larsen P.A."/>
            <person name="Fountain-Jones N.M."/>
            <person name="Garbe J.R."/>
            <person name="Macchietto M.G."/>
            <person name="Kania S.A."/>
            <person name="Gerhold R.W."/>
            <person name="Richards J.E."/>
            <person name="Wolf T.M."/>
        </authorList>
    </citation>
    <scope>NUCLEOTIDE SEQUENCE</scope>
    <source>
        <strain evidence="2">MNPRO001-30</strain>
        <tissue evidence="2">Meninges</tissue>
    </source>
</reference>
<gene>
    <name evidence="2" type="ORF">KIN20_001258</name>
</gene>
<dbReference type="Pfam" id="PF17900">
    <property type="entry name" value="Peptidase_M1_N"/>
    <property type="match status" value="1"/>
</dbReference>
<dbReference type="PANTHER" id="PTHR45726:SF3">
    <property type="entry name" value="LEUKOTRIENE A-4 HYDROLASE"/>
    <property type="match status" value="1"/>
</dbReference>
<dbReference type="AlphaFoldDB" id="A0AAD5QC44"/>
<name>A0AAD5QC44_PARTN</name>
<dbReference type="SUPFAM" id="SSF63737">
    <property type="entry name" value="Leukotriene A4 hydrolase N-terminal domain"/>
    <property type="match status" value="1"/>
</dbReference>
<dbReference type="InterPro" id="IPR034015">
    <property type="entry name" value="M1_LTA4H"/>
</dbReference>
<dbReference type="InterPro" id="IPR042097">
    <property type="entry name" value="Aminopeptidase_N-like_N_sf"/>
</dbReference>
<dbReference type="GO" id="GO:0004301">
    <property type="term" value="F:epoxide hydrolase activity"/>
    <property type="evidence" value="ECO:0007669"/>
    <property type="project" value="TreeGrafter"/>
</dbReference>
<dbReference type="GO" id="GO:0043171">
    <property type="term" value="P:peptide catabolic process"/>
    <property type="evidence" value="ECO:0007669"/>
    <property type="project" value="TreeGrafter"/>
</dbReference>
<dbReference type="EMBL" id="JAHQIW010000177">
    <property type="protein sequence ID" value="KAJ1346468.1"/>
    <property type="molecule type" value="Genomic_DNA"/>
</dbReference>
<feature type="non-terminal residue" evidence="2">
    <location>
        <position position="108"/>
    </location>
</feature>
<keyword evidence="3" id="KW-1185">Reference proteome</keyword>
<sequence>MYRDPIDVLKLRKDQSDALFSKLEYKFHRKEDHRSIVMTLKAVLDVDEVPALLDLPRETIGGIYTLWRVVVPSIFEAPYLFSQCQPIHARSTMPCMDTPSVKSSYDAK</sequence>
<comment type="caution">
    <text evidence="2">The sequence shown here is derived from an EMBL/GenBank/DDBJ whole genome shotgun (WGS) entry which is preliminary data.</text>
</comment>
<dbReference type="GO" id="GO:0004177">
    <property type="term" value="F:aminopeptidase activity"/>
    <property type="evidence" value="ECO:0007669"/>
    <property type="project" value="TreeGrafter"/>
</dbReference>
<evidence type="ECO:0000259" key="1">
    <source>
        <dbReference type="Pfam" id="PF17900"/>
    </source>
</evidence>
<organism evidence="2 3">
    <name type="scientific">Parelaphostrongylus tenuis</name>
    <name type="common">Meningeal worm</name>
    <dbReference type="NCBI Taxonomy" id="148309"/>
    <lineage>
        <taxon>Eukaryota</taxon>
        <taxon>Metazoa</taxon>
        <taxon>Ecdysozoa</taxon>
        <taxon>Nematoda</taxon>
        <taxon>Chromadorea</taxon>
        <taxon>Rhabditida</taxon>
        <taxon>Rhabditina</taxon>
        <taxon>Rhabditomorpha</taxon>
        <taxon>Strongyloidea</taxon>
        <taxon>Metastrongylidae</taxon>
        <taxon>Parelaphostrongylus</taxon>
    </lineage>
</organism>
<feature type="domain" description="Aminopeptidase N-like N-terminal" evidence="1">
    <location>
        <begin position="78"/>
        <end position="107"/>
    </location>
</feature>
<accession>A0AAD5QC44</accession>
<evidence type="ECO:0000313" key="2">
    <source>
        <dbReference type="EMBL" id="KAJ1346468.1"/>
    </source>
</evidence>
<dbReference type="PANTHER" id="PTHR45726">
    <property type="entry name" value="LEUKOTRIENE A-4 HYDROLASE"/>
    <property type="match status" value="1"/>
</dbReference>